<dbReference type="InterPro" id="IPR029154">
    <property type="entry name" value="HIBADH-like_NADP-bd"/>
</dbReference>
<dbReference type="Pfam" id="PF14833">
    <property type="entry name" value="NAD_binding_11"/>
    <property type="match status" value="1"/>
</dbReference>
<reference evidence="6" key="2">
    <citation type="journal article" date="2011" name="J. Bacteriol.">
        <title>Long-chain N-acyl amino acid synthases are linked to the putative PEP-CTERM/exosortase protein-sorting system in Gram-negative bacteria.</title>
        <authorList>
            <person name="Craig J.W."/>
            <person name="Cherry M.A."/>
            <person name="Brady S.F."/>
        </authorList>
    </citation>
    <scope>NUCLEOTIDE SEQUENCE</scope>
</reference>
<dbReference type="InterPro" id="IPR006115">
    <property type="entry name" value="6PGDH_NADP-bd"/>
</dbReference>
<proteinExistence type="predicted"/>
<protein>
    <submittedName>
        <fullName evidence="6">3-hydroxyisobutyrate dehydrogenase protein</fullName>
    </submittedName>
</protein>
<evidence type="ECO:0000259" key="5">
    <source>
        <dbReference type="Pfam" id="PF14833"/>
    </source>
</evidence>
<sequence>MTRSSSMAEVGIVGLGIMGGAFARHLRAARFKVAGYDVATARRAALRKIGGRAAVSSADVAASAAIIITSLPSLPAFEAALFGKDGIAAGARRGTIVIEASTLPLEVKEDARKRLAKTGVVLLDCPISGTGAQAAAKDIVIYASGDKTACARCMKVFKGFARNAYYCGPFGTGSKLKFIANLLVTIHNLSTAEAFVLAERAGVDTELMYRVIKDGAGTSRMFEVRGPLMSKASYLPATMKIDVYQKDIAIIKAFAGKLKCPTPLFSLSKRYYDRAYRGGFEKHDTAAIHAVLKKEARAQRKR</sequence>
<dbReference type="InterPro" id="IPR036291">
    <property type="entry name" value="NAD(P)-bd_dom_sf"/>
</dbReference>
<dbReference type="InterPro" id="IPR013328">
    <property type="entry name" value="6PGD_dom2"/>
</dbReference>
<evidence type="ECO:0000256" key="3">
    <source>
        <dbReference type="PIRSR" id="PIRSR000103-1"/>
    </source>
</evidence>
<dbReference type="InterPro" id="IPR015815">
    <property type="entry name" value="HIBADH-related"/>
</dbReference>
<keyword evidence="1" id="KW-0560">Oxidoreductase</keyword>
<dbReference type="GO" id="GO:0050661">
    <property type="term" value="F:NADP binding"/>
    <property type="evidence" value="ECO:0007669"/>
    <property type="project" value="InterPro"/>
</dbReference>
<dbReference type="GO" id="GO:0051287">
    <property type="term" value="F:NAD binding"/>
    <property type="evidence" value="ECO:0007669"/>
    <property type="project" value="InterPro"/>
</dbReference>
<dbReference type="PIRSF" id="PIRSF000103">
    <property type="entry name" value="HIBADH"/>
    <property type="match status" value="1"/>
</dbReference>
<dbReference type="SUPFAM" id="SSF48179">
    <property type="entry name" value="6-phosphogluconate dehydrogenase C-terminal domain-like"/>
    <property type="match status" value="1"/>
</dbReference>
<feature type="domain" description="3-hydroxyisobutyrate dehydrogenase-like NAD-binding" evidence="5">
    <location>
        <begin position="171"/>
        <end position="290"/>
    </location>
</feature>
<dbReference type="Gene3D" id="1.10.1040.10">
    <property type="entry name" value="N-(1-d-carboxylethyl)-l-norvaline Dehydrogenase, domain 2"/>
    <property type="match status" value="1"/>
</dbReference>
<dbReference type="PANTHER" id="PTHR43060">
    <property type="entry name" value="3-HYDROXYISOBUTYRATE DEHYDROGENASE-LIKE 1, MITOCHONDRIAL-RELATED"/>
    <property type="match status" value="1"/>
</dbReference>
<dbReference type="InterPro" id="IPR008927">
    <property type="entry name" value="6-PGluconate_DH-like_C_sf"/>
</dbReference>
<feature type="active site" evidence="3">
    <location>
        <position position="177"/>
    </location>
</feature>
<evidence type="ECO:0000256" key="2">
    <source>
        <dbReference type="ARBA" id="ARBA00023027"/>
    </source>
</evidence>
<dbReference type="Gene3D" id="3.40.50.720">
    <property type="entry name" value="NAD(P)-binding Rossmann-like Domain"/>
    <property type="match status" value="1"/>
</dbReference>
<evidence type="ECO:0000256" key="1">
    <source>
        <dbReference type="ARBA" id="ARBA00023002"/>
    </source>
</evidence>
<dbReference type="EMBL" id="JF429409">
    <property type="protein sequence ID" value="AEQ20415.1"/>
    <property type="molecule type" value="Genomic_DNA"/>
</dbReference>
<dbReference type="PANTHER" id="PTHR43060:SF15">
    <property type="entry name" value="3-HYDROXYISOBUTYRATE DEHYDROGENASE-LIKE 1, MITOCHONDRIAL-RELATED"/>
    <property type="match status" value="1"/>
</dbReference>
<keyword evidence="2" id="KW-0520">NAD</keyword>
<evidence type="ECO:0000313" key="6">
    <source>
        <dbReference type="EMBL" id="AEQ20415.1"/>
    </source>
</evidence>
<accession>G4WVG3</accession>
<dbReference type="AlphaFoldDB" id="G4WVG3"/>
<evidence type="ECO:0000259" key="4">
    <source>
        <dbReference type="Pfam" id="PF03446"/>
    </source>
</evidence>
<feature type="domain" description="6-phosphogluconate dehydrogenase NADP-binding" evidence="4">
    <location>
        <begin position="9"/>
        <end position="168"/>
    </location>
</feature>
<organism evidence="6">
    <name type="scientific">uncultured bacterium CSL12</name>
    <dbReference type="NCBI Taxonomy" id="1091567"/>
    <lineage>
        <taxon>Bacteria</taxon>
        <taxon>environmental samples</taxon>
    </lineage>
</organism>
<dbReference type="SUPFAM" id="SSF51735">
    <property type="entry name" value="NAD(P)-binding Rossmann-fold domains"/>
    <property type="match status" value="1"/>
</dbReference>
<dbReference type="Pfam" id="PF03446">
    <property type="entry name" value="NAD_binding_2"/>
    <property type="match status" value="1"/>
</dbReference>
<reference evidence="6" key="1">
    <citation type="journal article" date="2000" name="J. Am. Chem. Soc.">
        <title>Long-Chain N-Acyl Amino Acid Antibiotics Isolated from Heterologously Expressed Environmental DNA.</title>
        <authorList>
            <person name="Brady S.F."/>
            <person name="Clardy J."/>
        </authorList>
    </citation>
    <scope>NUCLEOTIDE SEQUENCE</scope>
</reference>
<name>G4WVG3_9BACT</name>
<dbReference type="GO" id="GO:0016491">
    <property type="term" value="F:oxidoreductase activity"/>
    <property type="evidence" value="ECO:0007669"/>
    <property type="project" value="UniProtKB-KW"/>
</dbReference>